<dbReference type="GO" id="GO:0050660">
    <property type="term" value="F:flavin adenine dinucleotide binding"/>
    <property type="evidence" value="ECO:0007669"/>
    <property type="project" value="InterPro"/>
</dbReference>
<dbReference type="EMBL" id="FZTC01000019">
    <property type="protein sequence ID" value="SNU35969.1"/>
    <property type="molecule type" value="Genomic_DNA"/>
</dbReference>
<feature type="domain" description="Acyl-CoA dehydrogenase C-terminal" evidence="3">
    <location>
        <begin position="250"/>
        <end position="382"/>
    </location>
</feature>
<dbReference type="GO" id="GO:0008470">
    <property type="term" value="F:3-methylbutanoyl-CoA dehydrogenase activity"/>
    <property type="evidence" value="ECO:0007669"/>
    <property type="project" value="TreeGrafter"/>
</dbReference>
<gene>
    <name evidence="4" type="ORF">KOSB73_260693</name>
</gene>
<sequence>MPDDKPIIHYTRELPKAHVIRSDDEAIAIAHEIAAVLQPDAAQRDRSGIVPAEIIDTYSNSGLWGITVPRQWGGAEVSAATLAQVIAIISAADPSLGQIPQNHYCLLEDIRLQGSEEQQAFFFDQVLQGYRFANALSETGGKTVLDIRTRLEASERGLRITGRKGYCTGSLYAHWIGILALDAENNAQLAFVPRESSGLTVIDDWACLGQRTTASGTVLAENLVVEPFHLFPTWKSYATPTLAGPFAQLTTAAIDLGIARAALNDTVNFVSQFARPWIDAGVERASEDPLTIYHIGQLDSRLAAADALLERAGKVLDRYKYELSEDNVAQASIAVARAKVFTTEAALEAASRLFELSGTRSTSIALNLDRHWRNGRVHTLHDPVRWKYQLLGNWVLNGIPPQRHDWN</sequence>
<dbReference type="SUPFAM" id="SSF47203">
    <property type="entry name" value="Acyl-CoA dehydrogenase C-terminal domain-like"/>
    <property type="match status" value="1"/>
</dbReference>
<accession>A0A285B4S0</accession>
<dbReference type="Proteomes" id="UP000220639">
    <property type="component" value="Unassembled WGS sequence"/>
</dbReference>
<evidence type="ECO:0000313" key="4">
    <source>
        <dbReference type="EMBL" id="SNU35969.1"/>
    </source>
</evidence>
<dbReference type="InterPro" id="IPR023922">
    <property type="entry name" value="S04_starv_induced_SfnB"/>
</dbReference>
<dbReference type="AlphaFoldDB" id="A0A285B4S0"/>
<dbReference type="GO" id="GO:0006552">
    <property type="term" value="P:L-leucine catabolic process"/>
    <property type="evidence" value="ECO:0007669"/>
    <property type="project" value="TreeGrafter"/>
</dbReference>
<dbReference type="Pfam" id="PF02771">
    <property type="entry name" value="Acyl-CoA_dh_N"/>
    <property type="match status" value="1"/>
</dbReference>
<dbReference type="PIRSF" id="PIRSF016578">
    <property type="entry name" value="HsaA"/>
    <property type="match status" value="1"/>
</dbReference>
<dbReference type="Pfam" id="PF08028">
    <property type="entry name" value="Acyl-CoA_dh_2"/>
    <property type="match status" value="1"/>
</dbReference>
<dbReference type="InterPro" id="IPR009100">
    <property type="entry name" value="AcylCoA_DH/oxidase_NM_dom_sf"/>
</dbReference>
<dbReference type="RefSeq" id="WP_098140769.1">
    <property type="nucleotide sequence ID" value="NZ_CABGQI010000001.1"/>
</dbReference>
<dbReference type="PANTHER" id="PTHR43884">
    <property type="entry name" value="ACYL-COA DEHYDROGENASE"/>
    <property type="match status" value="1"/>
</dbReference>
<evidence type="ECO:0000259" key="3">
    <source>
        <dbReference type="Pfam" id="PF08028"/>
    </source>
</evidence>
<dbReference type="Gene3D" id="1.20.140.10">
    <property type="entry name" value="Butyryl-CoA Dehydrogenase, subunit A, domain 3"/>
    <property type="match status" value="1"/>
</dbReference>
<dbReference type="Gene3D" id="1.10.540.10">
    <property type="entry name" value="Acyl-CoA dehydrogenase/oxidase, N-terminal domain"/>
    <property type="match status" value="1"/>
</dbReference>
<dbReference type="SUPFAM" id="SSF56645">
    <property type="entry name" value="Acyl-CoA dehydrogenase NM domain-like"/>
    <property type="match status" value="1"/>
</dbReference>
<reference evidence="5" key="1">
    <citation type="submission" date="2017-08" db="EMBL/GenBank/DDBJ databases">
        <authorList>
            <person name="Brisse S."/>
        </authorList>
    </citation>
    <scope>NUCLEOTIDE SEQUENCE [LARGE SCALE GENOMIC DNA]</scope>
    <source>
        <strain evidence="5">06D021</strain>
    </source>
</reference>
<dbReference type="PANTHER" id="PTHR43884:SF12">
    <property type="entry name" value="ISOVALERYL-COA DEHYDROGENASE, MITOCHONDRIAL-RELATED"/>
    <property type="match status" value="1"/>
</dbReference>
<organism evidence="4 5">
    <name type="scientific">Klebsiella grimontii</name>
    <dbReference type="NCBI Taxonomy" id="2058152"/>
    <lineage>
        <taxon>Bacteria</taxon>
        <taxon>Pseudomonadati</taxon>
        <taxon>Pseudomonadota</taxon>
        <taxon>Gammaproteobacteria</taxon>
        <taxon>Enterobacterales</taxon>
        <taxon>Enterobacteriaceae</taxon>
        <taxon>Klebsiella/Raoultella group</taxon>
        <taxon>Klebsiella</taxon>
    </lineage>
</organism>
<dbReference type="InterPro" id="IPR013786">
    <property type="entry name" value="AcylCoA_DH/ox_N"/>
</dbReference>
<dbReference type="InterPro" id="IPR036250">
    <property type="entry name" value="AcylCo_DH-like_C"/>
</dbReference>
<dbReference type="Gene3D" id="2.40.110.10">
    <property type="entry name" value="Butyryl-CoA Dehydrogenase, subunit A, domain 2"/>
    <property type="match status" value="1"/>
</dbReference>
<dbReference type="InterPro" id="IPR037069">
    <property type="entry name" value="AcylCoA_DH/ox_N_sf"/>
</dbReference>
<dbReference type="InterPro" id="IPR013107">
    <property type="entry name" value="Acyl-CoA_DH_C"/>
</dbReference>
<feature type="domain" description="Acyl-CoA dehydrogenase/oxidase N-terminal" evidence="2">
    <location>
        <begin position="34"/>
        <end position="129"/>
    </location>
</feature>
<dbReference type="InterPro" id="IPR046373">
    <property type="entry name" value="Acyl-CoA_Oxase/DH_mid-dom_sf"/>
</dbReference>
<evidence type="ECO:0000256" key="1">
    <source>
        <dbReference type="ARBA" id="ARBA00023002"/>
    </source>
</evidence>
<protein>
    <submittedName>
        <fullName evidence="4">Acyl-CoA dehydrogenase type 2 domain-containing protein</fullName>
    </submittedName>
</protein>
<keyword evidence="1" id="KW-0560">Oxidoreductase</keyword>
<dbReference type="NCBIfam" id="TIGR04022">
    <property type="entry name" value="sulfur_SfnB"/>
    <property type="match status" value="1"/>
</dbReference>
<proteinExistence type="predicted"/>
<evidence type="ECO:0000259" key="2">
    <source>
        <dbReference type="Pfam" id="PF02771"/>
    </source>
</evidence>
<name>A0A285B4S0_9ENTR</name>
<evidence type="ECO:0000313" key="5">
    <source>
        <dbReference type="Proteomes" id="UP000220639"/>
    </source>
</evidence>